<evidence type="ECO:0000313" key="4">
    <source>
        <dbReference type="Proteomes" id="UP000030765"/>
    </source>
</evidence>
<feature type="compositionally biased region" description="Gly residues" evidence="1">
    <location>
        <begin position="1"/>
        <end position="18"/>
    </location>
</feature>
<name>A0A084VV57_ANOSI</name>
<dbReference type="VEuPathDB" id="VectorBase:ASIC009694"/>
<dbReference type="EMBL" id="ATLV01017154">
    <property type="status" value="NOT_ANNOTATED_CDS"/>
    <property type="molecule type" value="Genomic_DNA"/>
</dbReference>
<evidence type="ECO:0000313" key="3">
    <source>
        <dbReference type="EnsemblMetazoa" id="ASIC009694-PA"/>
    </source>
</evidence>
<dbReference type="EMBL" id="KE525157">
    <property type="protein sequence ID" value="KFB41851.1"/>
    <property type="molecule type" value="Genomic_DNA"/>
</dbReference>
<proteinExistence type="predicted"/>
<protein>
    <submittedName>
        <fullName evidence="2 3">Uncharacterized protein</fullName>
    </submittedName>
</protein>
<sequence>MQGGSDDGGGGGGGGGSSGLDQNIEINGSHHLVAFRAGGSLLVDEFENVGERGGKRGGK</sequence>
<organism evidence="2">
    <name type="scientific">Anopheles sinensis</name>
    <name type="common">Mosquito</name>
    <dbReference type="NCBI Taxonomy" id="74873"/>
    <lineage>
        <taxon>Eukaryota</taxon>
        <taxon>Metazoa</taxon>
        <taxon>Ecdysozoa</taxon>
        <taxon>Arthropoda</taxon>
        <taxon>Hexapoda</taxon>
        <taxon>Insecta</taxon>
        <taxon>Pterygota</taxon>
        <taxon>Neoptera</taxon>
        <taxon>Endopterygota</taxon>
        <taxon>Diptera</taxon>
        <taxon>Nematocera</taxon>
        <taxon>Culicoidea</taxon>
        <taxon>Culicidae</taxon>
        <taxon>Anophelinae</taxon>
        <taxon>Anopheles</taxon>
    </lineage>
</organism>
<accession>A0A084VV57</accession>
<evidence type="ECO:0000313" key="2">
    <source>
        <dbReference type="EMBL" id="KFB41851.1"/>
    </source>
</evidence>
<gene>
    <name evidence="2" type="ORF">ZHAS_00009694</name>
</gene>
<dbReference type="Proteomes" id="UP000030765">
    <property type="component" value="Unassembled WGS sequence"/>
</dbReference>
<evidence type="ECO:0000256" key="1">
    <source>
        <dbReference type="SAM" id="MobiDB-lite"/>
    </source>
</evidence>
<keyword evidence="4" id="KW-1185">Reference proteome</keyword>
<dbReference type="EnsemblMetazoa" id="ASIC009694-RA">
    <property type="protein sequence ID" value="ASIC009694-PA"/>
    <property type="gene ID" value="ASIC009694"/>
</dbReference>
<reference evidence="2 4" key="1">
    <citation type="journal article" date="2014" name="BMC Genomics">
        <title>Genome sequence of Anopheles sinensis provides insight into genetics basis of mosquito competence for malaria parasites.</title>
        <authorList>
            <person name="Zhou D."/>
            <person name="Zhang D."/>
            <person name="Ding G."/>
            <person name="Shi L."/>
            <person name="Hou Q."/>
            <person name="Ye Y."/>
            <person name="Xu Y."/>
            <person name="Zhou H."/>
            <person name="Xiong C."/>
            <person name="Li S."/>
            <person name="Yu J."/>
            <person name="Hong S."/>
            <person name="Yu X."/>
            <person name="Zou P."/>
            <person name="Chen C."/>
            <person name="Chang X."/>
            <person name="Wang W."/>
            <person name="Lv Y."/>
            <person name="Sun Y."/>
            <person name="Ma L."/>
            <person name="Shen B."/>
            <person name="Zhu C."/>
        </authorList>
    </citation>
    <scope>NUCLEOTIDE SEQUENCE [LARGE SCALE GENOMIC DNA]</scope>
</reference>
<dbReference type="AlphaFoldDB" id="A0A084VV57"/>
<feature type="region of interest" description="Disordered" evidence="1">
    <location>
        <begin position="1"/>
        <end position="24"/>
    </location>
</feature>
<reference evidence="3" key="2">
    <citation type="submission" date="2020-05" db="UniProtKB">
        <authorList>
            <consortium name="EnsemblMetazoa"/>
        </authorList>
    </citation>
    <scope>IDENTIFICATION</scope>
</reference>